<evidence type="ECO:0000259" key="6">
    <source>
        <dbReference type="Pfam" id="PF00082"/>
    </source>
</evidence>
<comment type="similarity">
    <text evidence="1 5">Belongs to the peptidase S8 family.</text>
</comment>
<keyword evidence="2 5" id="KW-0645">Protease</keyword>
<dbReference type="EMBL" id="AAIBIC010000097">
    <property type="protein sequence ID" value="ECC3917657.1"/>
    <property type="molecule type" value="Genomic_DNA"/>
</dbReference>
<keyword evidence="3 5" id="KW-0378">Hydrolase</keyword>
<evidence type="ECO:0000256" key="4">
    <source>
        <dbReference type="ARBA" id="ARBA00022825"/>
    </source>
</evidence>
<dbReference type="InterPro" id="IPR036852">
    <property type="entry name" value="Peptidase_S8/S53_dom_sf"/>
</dbReference>
<protein>
    <recommendedName>
        <fullName evidence="6">Peptidase S8/S53 domain-containing protein</fullName>
    </recommendedName>
</protein>
<feature type="active site" description="Charge relay system" evidence="5">
    <location>
        <position position="44"/>
    </location>
</feature>
<dbReference type="GO" id="GO:0004252">
    <property type="term" value="F:serine-type endopeptidase activity"/>
    <property type="evidence" value="ECO:0007669"/>
    <property type="project" value="UniProtKB-UniRule"/>
</dbReference>
<feature type="active site" description="Charge relay system" evidence="5">
    <location>
        <position position="74"/>
    </location>
</feature>
<dbReference type="Gene3D" id="3.40.50.200">
    <property type="entry name" value="Peptidase S8/S53 domain"/>
    <property type="match status" value="1"/>
</dbReference>
<sequence>MKIKTELPNESESQTRYLSSDINPLTALQIAGNNGQDVCIAVIDGRADEHHPVYKSTDVIIKSGHSGKTEATCHGTAVCGIISSIAPAAQIINIPVFHQDRNGNLRGCSELRLAGAISDACRYGCHIINISGASLSLNGRGTDQLRAAVSLCEKKNILVIAAVGNDGVCQESVPAALDTVVAVGASDSEGKPAVFNNSGLGLRNKMLLAPGVSIPVAGPENDFATASGSSFSAPVISGVAALMRAALPDTSVQQIRQLLFSTATLSLPDSSGVRRRKLNLTALYEQLRKIYPLATVSASDIRR</sequence>
<dbReference type="InterPro" id="IPR050131">
    <property type="entry name" value="Peptidase_S8_subtilisin-like"/>
</dbReference>
<dbReference type="GO" id="GO:0006508">
    <property type="term" value="P:proteolysis"/>
    <property type="evidence" value="ECO:0007669"/>
    <property type="project" value="UniProtKB-KW"/>
</dbReference>
<evidence type="ECO:0000256" key="1">
    <source>
        <dbReference type="ARBA" id="ARBA00011073"/>
    </source>
</evidence>
<dbReference type="PRINTS" id="PR00723">
    <property type="entry name" value="SUBTILISIN"/>
</dbReference>
<dbReference type="Proteomes" id="UP000839735">
    <property type="component" value="Unassembled WGS sequence"/>
</dbReference>
<dbReference type="SUPFAM" id="SSF52743">
    <property type="entry name" value="Subtilisin-like"/>
    <property type="match status" value="1"/>
</dbReference>
<feature type="domain" description="Peptidase S8/S53" evidence="6">
    <location>
        <begin position="35"/>
        <end position="264"/>
    </location>
</feature>
<name>A0A5Y1YI12_SALDZ</name>
<dbReference type="PANTHER" id="PTHR43806">
    <property type="entry name" value="PEPTIDASE S8"/>
    <property type="match status" value="1"/>
</dbReference>
<evidence type="ECO:0000256" key="3">
    <source>
        <dbReference type="ARBA" id="ARBA00022801"/>
    </source>
</evidence>
<evidence type="ECO:0000256" key="5">
    <source>
        <dbReference type="PROSITE-ProRule" id="PRU01240"/>
    </source>
</evidence>
<comment type="caution">
    <text evidence="7">The sequence shown here is derived from an EMBL/GenBank/DDBJ whole genome shotgun (WGS) entry which is preliminary data.</text>
</comment>
<dbReference type="AlphaFoldDB" id="A0A5Y1YI12"/>
<dbReference type="InterPro" id="IPR000209">
    <property type="entry name" value="Peptidase_S8/S53_dom"/>
</dbReference>
<dbReference type="InterPro" id="IPR015500">
    <property type="entry name" value="Peptidase_S8_subtilisin-rel"/>
</dbReference>
<dbReference type="PROSITE" id="PS51892">
    <property type="entry name" value="SUBTILASE"/>
    <property type="match status" value="1"/>
</dbReference>
<evidence type="ECO:0000256" key="2">
    <source>
        <dbReference type="ARBA" id="ARBA00022670"/>
    </source>
</evidence>
<reference evidence="7" key="1">
    <citation type="submission" date="2018-08" db="EMBL/GenBank/DDBJ databases">
        <authorList>
            <person name="Ashton P.M."/>
            <person name="Dallman T."/>
            <person name="Nair S."/>
            <person name="De Pinna E."/>
            <person name="Peters T."/>
            <person name="Grant K."/>
        </authorList>
    </citation>
    <scope>NUCLEOTIDE SEQUENCE [LARGE SCALE GENOMIC DNA]</scope>
    <source>
        <strain evidence="7">294779</strain>
    </source>
</reference>
<proteinExistence type="inferred from homology"/>
<gene>
    <name evidence="7" type="ORF">CTQ69_27810</name>
</gene>
<dbReference type="PANTHER" id="PTHR43806:SF11">
    <property type="entry name" value="CEREVISIN-RELATED"/>
    <property type="match status" value="1"/>
</dbReference>
<accession>A0A5Y1YI12</accession>
<dbReference type="Pfam" id="PF00082">
    <property type="entry name" value="Peptidase_S8"/>
    <property type="match status" value="1"/>
</dbReference>
<organism evidence="7">
    <name type="scientific">Salmonella diarizonae</name>
    <dbReference type="NCBI Taxonomy" id="59204"/>
    <lineage>
        <taxon>Bacteria</taxon>
        <taxon>Pseudomonadati</taxon>
        <taxon>Pseudomonadota</taxon>
        <taxon>Gammaproteobacteria</taxon>
        <taxon>Enterobacterales</taxon>
        <taxon>Enterobacteriaceae</taxon>
        <taxon>Salmonella</taxon>
    </lineage>
</organism>
<feature type="active site" description="Charge relay system" evidence="5">
    <location>
        <position position="230"/>
    </location>
</feature>
<evidence type="ECO:0000313" key="7">
    <source>
        <dbReference type="EMBL" id="ECC3917657.1"/>
    </source>
</evidence>
<keyword evidence="4 5" id="KW-0720">Serine protease</keyword>